<keyword evidence="2" id="KW-1185">Reference proteome</keyword>
<comment type="caution">
    <text evidence="1">The sequence shown here is derived from an EMBL/GenBank/DDBJ whole genome shotgun (WGS) entry which is preliminary data.</text>
</comment>
<organism evidence="1 2">
    <name type="scientific">Nocardia fusca</name>
    <dbReference type="NCBI Taxonomy" id="941183"/>
    <lineage>
        <taxon>Bacteria</taxon>
        <taxon>Bacillati</taxon>
        <taxon>Actinomycetota</taxon>
        <taxon>Actinomycetes</taxon>
        <taxon>Mycobacteriales</taxon>
        <taxon>Nocardiaceae</taxon>
        <taxon>Nocardia</taxon>
    </lineage>
</organism>
<gene>
    <name evidence="1" type="ORF">AB0H72_33210</name>
</gene>
<proteinExistence type="predicted"/>
<dbReference type="RefSeq" id="WP_357987309.1">
    <property type="nucleotide sequence ID" value="NZ_JBFAIH010000031.1"/>
</dbReference>
<evidence type="ECO:0000313" key="2">
    <source>
        <dbReference type="Proteomes" id="UP001551658"/>
    </source>
</evidence>
<sequence>MIEQGFLSEGFDVDSDAITPEMRRRMQILACEFAGRQDDPQAVAGELLDMLGLRGDRNA</sequence>
<accession>A0ABV3FIK7</accession>
<protein>
    <submittedName>
        <fullName evidence="1">Uncharacterized protein</fullName>
    </submittedName>
</protein>
<evidence type="ECO:0000313" key="1">
    <source>
        <dbReference type="EMBL" id="MEV0367557.1"/>
    </source>
</evidence>
<dbReference type="EMBL" id="JBFAIH010000031">
    <property type="protein sequence ID" value="MEV0367557.1"/>
    <property type="molecule type" value="Genomic_DNA"/>
</dbReference>
<dbReference type="Proteomes" id="UP001551658">
    <property type="component" value="Unassembled WGS sequence"/>
</dbReference>
<name>A0ABV3FIK7_9NOCA</name>
<reference evidence="1 2" key="1">
    <citation type="submission" date="2024-06" db="EMBL/GenBank/DDBJ databases">
        <title>The Natural Products Discovery Center: Release of the First 8490 Sequenced Strains for Exploring Actinobacteria Biosynthetic Diversity.</title>
        <authorList>
            <person name="Kalkreuter E."/>
            <person name="Kautsar S.A."/>
            <person name="Yang D."/>
            <person name="Bader C.D."/>
            <person name="Teijaro C.N."/>
            <person name="Fluegel L."/>
            <person name="Davis C.M."/>
            <person name="Simpson J.R."/>
            <person name="Lauterbach L."/>
            <person name="Steele A.D."/>
            <person name="Gui C."/>
            <person name="Meng S."/>
            <person name="Li G."/>
            <person name="Viehrig K."/>
            <person name="Ye F."/>
            <person name="Su P."/>
            <person name="Kiefer A.F."/>
            <person name="Nichols A."/>
            <person name="Cepeda A.J."/>
            <person name="Yan W."/>
            <person name="Fan B."/>
            <person name="Jiang Y."/>
            <person name="Adhikari A."/>
            <person name="Zheng C.-J."/>
            <person name="Schuster L."/>
            <person name="Cowan T.M."/>
            <person name="Smanski M.J."/>
            <person name="Chevrette M.G."/>
            <person name="De Carvalho L.P.S."/>
            <person name="Shen B."/>
        </authorList>
    </citation>
    <scope>NUCLEOTIDE SEQUENCE [LARGE SCALE GENOMIC DNA]</scope>
    <source>
        <strain evidence="1 2">NPDC050671</strain>
    </source>
</reference>